<keyword evidence="4" id="KW-1185">Reference proteome</keyword>
<protein>
    <submittedName>
        <fullName evidence="3">Alpha/beta-hydrolase</fullName>
    </submittedName>
</protein>
<dbReference type="PANTHER" id="PTHR43798:SF33">
    <property type="entry name" value="HYDROLASE, PUTATIVE (AFU_ORTHOLOGUE AFUA_2G14860)-RELATED"/>
    <property type="match status" value="1"/>
</dbReference>
<gene>
    <name evidence="3" type="ORF">M427DRAFT_34397</name>
</gene>
<accession>A0A139A859</accession>
<organism evidence="3 4">
    <name type="scientific">Gonapodya prolifera (strain JEL478)</name>
    <name type="common">Monoblepharis prolifera</name>
    <dbReference type="NCBI Taxonomy" id="1344416"/>
    <lineage>
        <taxon>Eukaryota</taxon>
        <taxon>Fungi</taxon>
        <taxon>Fungi incertae sedis</taxon>
        <taxon>Chytridiomycota</taxon>
        <taxon>Chytridiomycota incertae sedis</taxon>
        <taxon>Monoblepharidomycetes</taxon>
        <taxon>Monoblepharidales</taxon>
        <taxon>Gonapodyaceae</taxon>
        <taxon>Gonapodya</taxon>
    </lineage>
</organism>
<dbReference type="InterPro" id="IPR029058">
    <property type="entry name" value="AB_hydrolase_fold"/>
</dbReference>
<feature type="domain" description="Serine aminopeptidase S33" evidence="2">
    <location>
        <begin position="46"/>
        <end position="250"/>
    </location>
</feature>
<sequence>MSSGQRKQGTSGSGILGPSKVDFVATTIDGLRISALLEKKAPLSDDVVVIAHGSLDNKRAPVIRGLVENLPYNVLTFDFRGMGESDGESNLGNYSEEKDDLHAICEHVSKELRMKIIAIIAHSKGTITTMLYATAYQSRSPLLILCNPPFSHDKPPADPELARVFQEVIDTGKPAVRGTYRNKGRVKEMVLTREIILKRKEVDLMKLAKKLSPHVEVQVLTAENDEAVPVEDSRLYEKAFADRNLQMTVLRDCGHYYRTPREQGALALQVRKYIMESVDRRKAAEQQAPTGPATKKKGGFKLKL</sequence>
<dbReference type="GO" id="GO:0016787">
    <property type="term" value="F:hydrolase activity"/>
    <property type="evidence" value="ECO:0007669"/>
    <property type="project" value="UniProtKB-KW"/>
</dbReference>
<evidence type="ECO:0000313" key="4">
    <source>
        <dbReference type="Proteomes" id="UP000070544"/>
    </source>
</evidence>
<dbReference type="STRING" id="1344416.A0A139A859"/>
<keyword evidence="3" id="KW-0378">Hydrolase</keyword>
<dbReference type="SUPFAM" id="SSF53474">
    <property type="entry name" value="alpha/beta-Hydrolases"/>
    <property type="match status" value="1"/>
</dbReference>
<dbReference type="Pfam" id="PF12146">
    <property type="entry name" value="Hydrolase_4"/>
    <property type="match status" value="1"/>
</dbReference>
<dbReference type="Gene3D" id="3.40.50.1820">
    <property type="entry name" value="alpha/beta hydrolase"/>
    <property type="match status" value="1"/>
</dbReference>
<evidence type="ECO:0000259" key="2">
    <source>
        <dbReference type="Pfam" id="PF12146"/>
    </source>
</evidence>
<dbReference type="GO" id="GO:0016020">
    <property type="term" value="C:membrane"/>
    <property type="evidence" value="ECO:0007669"/>
    <property type="project" value="TreeGrafter"/>
</dbReference>
<feature type="compositionally biased region" description="Basic residues" evidence="1">
    <location>
        <begin position="294"/>
        <end position="304"/>
    </location>
</feature>
<dbReference type="EMBL" id="KQ965783">
    <property type="protein sequence ID" value="KXS12970.1"/>
    <property type="molecule type" value="Genomic_DNA"/>
</dbReference>
<dbReference type="AlphaFoldDB" id="A0A139A859"/>
<evidence type="ECO:0000313" key="3">
    <source>
        <dbReference type="EMBL" id="KXS12970.1"/>
    </source>
</evidence>
<reference evidence="3 4" key="1">
    <citation type="journal article" date="2015" name="Genome Biol. Evol.">
        <title>Phylogenomic analyses indicate that early fungi evolved digesting cell walls of algal ancestors of land plants.</title>
        <authorList>
            <person name="Chang Y."/>
            <person name="Wang S."/>
            <person name="Sekimoto S."/>
            <person name="Aerts A.L."/>
            <person name="Choi C."/>
            <person name="Clum A."/>
            <person name="LaButti K.M."/>
            <person name="Lindquist E.A."/>
            <person name="Yee Ngan C."/>
            <person name="Ohm R.A."/>
            <person name="Salamov A.A."/>
            <person name="Grigoriev I.V."/>
            <person name="Spatafora J.W."/>
            <person name="Berbee M.L."/>
        </authorList>
    </citation>
    <scope>NUCLEOTIDE SEQUENCE [LARGE SCALE GENOMIC DNA]</scope>
    <source>
        <strain evidence="3 4">JEL478</strain>
    </source>
</reference>
<dbReference type="InterPro" id="IPR050266">
    <property type="entry name" value="AB_hydrolase_sf"/>
</dbReference>
<dbReference type="InterPro" id="IPR022742">
    <property type="entry name" value="Hydrolase_4"/>
</dbReference>
<proteinExistence type="predicted"/>
<name>A0A139A859_GONPJ</name>
<feature type="region of interest" description="Disordered" evidence="1">
    <location>
        <begin position="281"/>
        <end position="304"/>
    </location>
</feature>
<dbReference type="OrthoDB" id="9988524at2759"/>
<dbReference type="Proteomes" id="UP000070544">
    <property type="component" value="Unassembled WGS sequence"/>
</dbReference>
<dbReference type="PANTHER" id="PTHR43798">
    <property type="entry name" value="MONOACYLGLYCEROL LIPASE"/>
    <property type="match status" value="1"/>
</dbReference>
<evidence type="ECO:0000256" key="1">
    <source>
        <dbReference type="SAM" id="MobiDB-lite"/>
    </source>
</evidence>